<dbReference type="EMBL" id="JACIIX010000005">
    <property type="protein sequence ID" value="MBB6210384.1"/>
    <property type="molecule type" value="Genomic_DNA"/>
</dbReference>
<proteinExistence type="predicted"/>
<dbReference type="AlphaFoldDB" id="A0A7W9ZHV6"/>
<name>A0A7W9ZHV6_NOVIT</name>
<gene>
    <name evidence="2" type="ORF">FHS48_001799</name>
</gene>
<reference evidence="2 3" key="1">
    <citation type="submission" date="2020-08" db="EMBL/GenBank/DDBJ databases">
        <title>Genomic Encyclopedia of Type Strains, Phase IV (KMG-IV): sequencing the most valuable type-strain genomes for metagenomic binning, comparative biology and taxonomic classification.</title>
        <authorList>
            <person name="Goeker M."/>
        </authorList>
    </citation>
    <scope>NUCLEOTIDE SEQUENCE [LARGE SCALE GENOMIC DNA]</scope>
    <source>
        <strain evidence="2 3">DSM 11590</strain>
    </source>
</reference>
<feature type="region of interest" description="Disordered" evidence="1">
    <location>
        <begin position="439"/>
        <end position="476"/>
    </location>
</feature>
<evidence type="ECO:0000256" key="1">
    <source>
        <dbReference type="SAM" id="MobiDB-lite"/>
    </source>
</evidence>
<dbReference type="Pfam" id="PF06097">
    <property type="entry name" value="DUF945"/>
    <property type="match status" value="1"/>
</dbReference>
<sequence>MVSTPVKAAGAAVVVLGAAAAGWIGASHVMATKTEAAFRAFAARPATETGMEITKLEHATGLLSAKGSFLVRPVIAGSAIPPEDMPVGEVTYTLSHLLLPGSAARISWSVSPTGEADKNLTELFGKRLALSGAGTVGYKGEVKTDYGLPELKANKDGNSAAIAASGGSLETDGKAVRLTLTFPSTEVRGDGEAIDIKGLSVTGDYSDIALGLGTGTVALDKFSSTEAQIEGLKYTAETVQTGPLIDIRVGTRLKKASASGQTLSDAALDLHIGGMELATLKRMSDLMEKSDFLRNITAEEDEAFRKDLRAVINQGFTVSIPVLTGTVSGDQINGSVAGKMAVTLGKAASATGPVSLATLLSSSGEAAVSSKDLPKEQVQMAVATGFAVATPDGLKADYSLKDGVLTVNTLPLAAEQVKMGLLTADETLNALLNQPLSESGLFSDDLYDDEADYPDEEELEEETPPETDPVPVKPKK</sequence>
<dbReference type="Proteomes" id="UP000544872">
    <property type="component" value="Unassembled WGS sequence"/>
</dbReference>
<evidence type="ECO:0000313" key="2">
    <source>
        <dbReference type="EMBL" id="MBB6210384.1"/>
    </source>
</evidence>
<keyword evidence="3" id="KW-1185">Reference proteome</keyword>
<comment type="caution">
    <text evidence="2">The sequence shown here is derived from an EMBL/GenBank/DDBJ whole genome shotgun (WGS) entry which is preliminary data.</text>
</comment>
<feature type="compositionally biased region" description="Acidic residues" evidence="1">
    <location>
        <begin position="445"/>
        <end position="465"/>
    </location>
</feature>
<dbReference type="RefSeq" id="WP_184263213.1">
    <property type="nucleotide sequence ID" value="NZ_JACIIX010000005.1"/>
</dbReference>
<protein>
    <recommendedName>
        <fullName evidence="4">DUF945 domain-containing protein</fullName>
    </recommendedName>
</protein>
<evidence type="ECO:0008006" key="4">
    <source>
        <dbReference type="Google" id="ProtNLM"/>
    </source>
</evidence>
<organism evidence="2 3">
    <name type="scientific">Novispirillum itersonii</name>
    <name type="common">Aquaspirillum itersonii</name>
    <dbReference type="NCBI Taxonomy" id="189"/>
    <lineage>
        <taxon>Bacteria</taxon>
        <taxon>Pseudomonadati</taxon>
        <taxon>Pseudomonadota</taxon>
        <taxon>Alphaproteobacteria</taxon>
        <taxon>Rhodospirillales</taxon>
        <taxon>Novispirillaceae</taxon>
        <taxon>Novispirillum</taxon>
    </lineage>
</organism>
<feature type="compositionally biased region" description="Pro residues" evidence="1">
    <location>
        <begin position="466"/>
        <end position="476"/>
    </location>
</feature>
<evidence type="ECO:0000313" key="3">
    <source>
        <dbReference type="Proteomes" id="UP000544872"/>
    </source>
</evidence>
<dbReference type="InterPro" id="IPR010352">
    <property type="entry name" value="DUF945"/>
</dbReference>
<accession>A0A7W9ZHV6</accession>